<dbReference type="Proteomes" id="UP000076727">
    <property type="component" value="Unassembled WGS sequence"/>
</dbReference>
<feature type="region of interest" description="Disordered" evidence="1">
    <location>
        <begin position="48"/>
        <end position="68"/>
    </location>
</feature>
<dbReference type="EMBL" id="KV429046">
    <property type="protein sequence ID" value="KZT71350.1"/>
    <property type="molecule type" value="Genomic_DNA"/>
</dbReference>
<organism evidence="3 4">
    <name type="scientific">Daedalea quercina L-15889</name>
    <dbReference type="NCBI Taxonomy" id="1314783"/>
    <lineage>
        <taxon>Eukaryota</taxon>
        <taxon>Fungi</taxon>
        <taxon>Dikarya</taxon>
        <taxon>Basidiomycota</taxon>
        <taxon>Agaricomycotina</taxon>
        <taxon>Agaricomycetes</taxon>
        <taxon>Polyporales</taxon>
        <taxon>Fomitopsis</taxon>
    </lineage>
</organism>
<feature type="transmembrane region" description="Helical" evidence="2">
    <location>
        <begin position="88"/>
        <end position="109"/>
    </location>
</feature>
<accession>A0A165RZP0</accession>
<evidence type="ECO:0000256" key="1">
    <source>
        <dbReference type="SAM" id="MobiDB-lite"/>
    </source>
</evidence>
<keyword evidence="2" id="KW-0472">Membrane</keyword>
<protein>
    <submittedName>
        <fullName evidence="3">Uncharacterized protein</fullName>
    </submittedName>
</protein>
<dbReference type="AlphaFoldDB" id="A0A165RZP0"/>
<dbReference type="OrthoDB" id="2991206at2759"/>
<evidence type="ECO:0000256" key="2">
    <source>
        <dbReference type="SAM" id="Phobius"/>
    </source>
</evidence>
<sequence length="450" mass="49101">MSGSEALHNRFASTTRVLVKRLKGTFWRKDRLDEGGLRLFAENDEETGPIALHSPNASTDDLGLGGEGSRSKSLHPVLSAAWLHKRRLWSITGIVSLFIVGFISVVVFLREKHRPPTWDGPRAPPFPAYNTSLGCLDASYVSERTSFGVPIFSDGVHTIDINGSVVGTLVIAAADEDATQVEYDMQVTASDERLLSTVKRDMSSSNASAMRIASVCLSNDLSSCDPIDPCEFRYDITVHVPRTVRHLNVRTEGLTHVLFDRNSKLSLSSLTVKLQNKDSRNLLLPHRGVQADVLSFTMAGGWLTGNMILVQNMTLVQSGSASMAIDVVPSSAAALASVPAILRTESGVSYSHIAHRLFSSAAHRRIDSTHTAAGGWLEIDYESAELQGNLKVTARKLRATFKESQGHGIVQETGRVWNRRWWVGNRKGEDRMTIVSPEGSVKLTGLVSAA</sequence>
<gene>
    <name evidence="3" type="ORF">DAEQUDRAFT_763946</name>
</gene>
<proteinExistence type="predicted"/>
<keyword evidence="4" id="KW-1185">Reference proteome</keyword>
<name>A0A165RZP0_9APHY</name>
<evidence type="ECO:0000313" key="3">
    <source>
        <dbReference type="EMBL" id="KZT71350.1"/>
    </source>
</evidence>
<keyword evidence="2" id="KW-1133">Transmembrane helix</keyword>
<evidence type="ECO:0000313" key="4">
    <source>
        <dbReference type="Proteomes" id="UP000076727"/>
    </source>
</evidence>
<keyword evidence="2" id="KW-0812">Transmembrane</keyword>
<reference evidence="3 4" key="1">
    <citation type="journal article" date="2016" name="Mol. Biol. Evol.">
        <title>Comparative Genomics of Early-Diverging Mushroom-Forming Fungi Provides Insights into the Origins of Lignocellulose Decay Capabilities.</title>
        <authorList>
            <person name="Nagy L.G."/>
            <person name="Riley R."/>
            <person name="Tritt A."/>
            <person name="Adam C."/>
            <person name="Daum C."/>
            <person name="Floudas D."/>
            <person name="Sun H."/>
            <person name="Yadav J.S."/>
            <person name="Pangilinan J."/>
            <person name="Larsson K.H."/>
            <person name="Matsuura K."/>
            <person name="Barry K."/>
            <person name="Labutti K."/>
            <person name="Kuo R."/>
            <person name="Ohm R.A."/>
            <person name="Bhattacharya S.S."/>
            <person name="Shirouzu T."/>
            <person name="Yoshinaga Y."/>
            <person name="Martin F.M."/>
            <person name="Grigoriev I.V."/>
            <person name="Hibbett D.S."/>
        </authorList>
    </citation>
    <scope>NUCLEOTIDE SEQUENCE [LARGE SCALE GENOMIC DNA]</scope>
    <source>
        <strain evidence="3 4">L-15889</strain>
    </source>
</reference>